<dbReference type="Gene3D" id="3.40.50.1820">
    <property type="entry name" value="alpha/beta hydrolase"/>
    <property type="match status" value="1"/>
</dbReference>
<keyword evidence="6" id="KW-1185">Reference proteome</keyword>
<dbReference type="AlphaFoldDB" id="A0A8K0EPZ1"/>
<keyword evidence="3" id="KW-0378">Hydrolase</keyword>
<organism evidence="5 6">
    <name type="scientific">Branchiostoma lanceolatum</name>
    <name type="common">Common lancelet</name>
    <name type="synonym">Amphioxus lanceolatum</name>
    <dbReference type="NCBI Taxonomy" id="7740"/>
    <lineage>
        <taxon>Eukaryota</taxon>
        <taxon>Metazoa</taxon>
        <taxon>Chordata</taxon>
        <taxon>Cephalochordata</taxon>
        <taxon>Leptocardii</taxon>
        <taxon>Amphioxiformes</taxon>
        <taxon>Branchiostomatidae</taxon>
        <taxon>Branchiostoma</taxon>
    </lineage>
</organism>
<dbReference type="GO" id="GO:0052689">
    <property type="term" value="F:carboxylic ester hydrolase activity"/>
    <property type="evidence" value="ECO:0007669"/>
    <property type="project" value="TreeGrafter"/>
</dbReference>
<evidence type="ECO:0000313" key="5">
    <source>
        <dbReference type="EMBL" id="CAH1261955.1"/>
    </source>
</evidence>
<evidence type="ECO:0000259" key="4">
    <source>
        <dbReference type="Pfam" id="PF02230"/>
    </source>
</evidence>
<comment type="similarity">
    <text evidence="1">Belongs to the AB hydrolase superfamily. AB hydrolase 2 family.</text>
</comment>
<dbReference type="GO" id="GO:0008474">
    <property type="term" value="F:palmitoyl-(protein) hydrolase activity"/>
    <property type="evidence" value="ECO:0007669"/>
    <property type="project" value="UniProtKB-EC"/>
</dbReference>
<feature type="domain" description="Phospholipase/carboxylesterase/thioesterase" evidence="4">
    <location>
        <begin position="12"/>
        <end position="227"/>
    </location>
</feature>
<reference evidence="5" key="1">
    <citation type="submission" date="2022-01" db="EMBL/GenBank/DDBJ databases">
        <authorList>
            <person name="Braso-Vives M."/>
        </authorList>
    </citation>
    <scope>NUCLEOTIDE SEQUENCE</scope>
</reference>
<dbReference type="Proteomes" id="UP000838412">
    <property type="component" value="Chromosome 4"/>
</dbReference>
<name>A0A8K0EPZ1_BRALA</name>
<dbReference type="PANTHER" id="PTHR10655">
    <property type="entry name" value="LYSOPHOSPHOLIPASE-RELATED"/>
    <property type="match status" value="1"/>
</dbReference>
<dbReference type="Pfam" id="PF02230">
    <property type="entry name" value="Abhydrolase_2"/>
    <property type="match status" value="1"/>
</dbReference>
<dbReference type="EMBL" id="OV696689">
    <property type="protein sequence ID" value="CAH1261955.1"/>
    <property type="molecule type" value="Genomic_DNA"/>
</dbReference>
<dbReference type="OrthoDB" id="2418081at2759"/>
<protein>
    <recommendedName>
        <fullName evidence="2">palmitoyl-protein hydrolase</fullName>
        <ecNumber evidence="2">3.1.2.22</ecNumber>
    </recommendedName>
</protein>
<dbReference type="InterPro" id="IPR050565">
    <property type="entry name" value="LYPA1-2/EST-like"/>
</dbReference>
<proteinExistence type="inferred from homology"/>
<dbReference type="SUPFAM" id="SSF53474">
    <property type="entry name" value="alpha/beta-Hydrolases"/>
    <property type="match status" value="1"/>
</dbReference>
<dbReference type="InterPro" id="IPR029058">
    <property type="entry name" value="AB_hydrolase_fold"/>
</dbReference>
<evidence type="ECO:0000256" key="3">
    <source>
        <dbReference type="ARBA" id="ARBA00022801"/>
    </source>
</evidence>
<dbReference type="PANTHER" id="PTHR10655:SF17">
    <property type="entry name" value="LYSOPHOSPHOLIPASE-LIKE PROTEIN 1"/>
    <property type="match status" value="1"/>
</dbReference>
<evidence type="ECO:0000313" key="6">
    <source>
        <dbReference type="Proteomes" id="UP000838412"/>
    </source>
</evidence>
<accession>A0A8K0EPZ1</accession>
<evidence type="ECO:0000256" key="2">
    <source>
        <dbReference type="ARBA" id="ARBA00012423"/>
    </source>
</evidence>
<gene>
    <name evidence="5" type="primary">LYPLAL1</name>
    <name evidence="5" type="ORF">BLAG_LOCUS17225</name>
</gene>
<dbReference type="EC" id="3.1.2.22" evidence="2"/>
<dbReference type="InterPro" id="IPR003140">
    <property type="entry name" value="PLipase/COase/thioEstase"/>
</dbReference>
<dbReference type="GO" id="GO:0005737">
    <property type="term" value="C:cytoplasm"/>
    <property type="evidence" value="ECO:0007669"/>
    <property type="project" value="TreeGrafter"/>
</dbReference>
<evidence type="ECO:0000256" key="1">
    <source>
        <dbReference type="ARBA" id="ARBA00006499"/>
    </source>
</evidence>
<sequence>MAAAMKVSKLQKNIVCQTGKHTASVIFLHGSGDTGEGVYSWIKDLMGNGLVFPHIRMVFPTAPPRPYTPMMDQRTTVWFDRHRISPDVPDHMESVDTMCEHLNRLIEEEVNTGIPKERIVLGGFSMGGAMAMQVAYRHHPSIAGVAALSAFLNNDSVVYKAVKEAGGSLPELFLCHGGKDPLVIPEWVKQTHRMMDSLGVPCQFHFFPKMYHEMCVQELELLRTWILKKLPL</sequence>